<protein>
    <submittedName>
        <fullName evidence="1">12730_t:CDS:1</fullName>
    </submittedName>
</protein>
<sequence>PLQTIKQANPNPKSGQNCRGSEVWKVESSLCRFDLIDLEDDYYDALKSISQVSYTDTYQELSQNIVSDEKGSSSQANYLSIKNSTRASFNNHQPLRDAAKNQVKKNHEIICNIMEKQRKTKCTLSLNPGDLVKIRIPDIETEK</sequence>
<dbReference type="EMBL" id="CAJVPW010003723">
    <property type="protein sequence ID" value="CAG8528583.1"/>
    <property type="molecule type" value="Genomic_DNA"/>
</dbReference>
<feature type="non-terminal residue" evidence="1">
    <location>
        <position position="1"/>
    </location>
</feature>
<accession>A0ACA9LH09</accession>
<reference evidence="1" key="1">
    <citation type="submission" date="2021-06" db="EMBL/GenBank/DDBJ databases">
        <authorList>
            <person name="Kallberg Y."/>
            <person name="Tangrot J."/>
            <person name="Rosling A."/>
        </authorList>
    </citation>
    <scope>NUCLEOTIDE SEQUENCE</scope>
    <source>
        <strain evidence="1">28 12/20/2015</strain>
    </source>
</reference>
<proteinExistence type="predicted"/>
<organism evidence="1 2">
    <name type="scientific">Cetraspora pellucida</name>
    <dbReference type="NCBI Taxonomy" id="1433469"/>
    <lineage>
        <taxon>Eukaryota</taxon>
        <taxon>Fungi</taxon>
        <taxon>Fungi incertae sedis</taxon>
        <taxon>Mucoromycota</taxon>
        <taxon>Glomeromycotina</taxon>
        <taxon>Glomeromycetes</taxon>
        <taxon>Diversisporales</taxon>
        <taxon>Gigasporaceae</taxon>
        <taxon>Cetraspora</taxon>
    </lineage>
</organism>
<evidence type="ECO:0000313" key="2">
    <source>
        <dbReference type="Proteomes" id="UP000789366"/>
    </source>
</evidence>
<name>A0ACA9LH09_9GLOM</name>
<gene>
    <name evidence="1" type="ORF">SPELUC_LOCUS4262</name>
</gene>
<evidence type="ECO:0000313" key="1">
    <source>
        <dbReference type="EMBL" id="CAG8528583.1"/>
    </source>
</evidence>
<dbReference type="Proteomes" id="UP000789366">
    <property type="component" value="Unassembled WGS sequence"/>
</dbReference>
<keyword evidence="2" id="KW-1185">Reference proteome</keyword>
<comment type="caution">
    <text evidence="1">The sequence shown here is derived from an EMBL/GenBank/DDBJ whole genome shotgun (WGS) entry which is preliminary data.</text>
</comment>